<protein>
    <submittedName>
        <fullName evidence="2">Uncharacterized protein</fullName>
    </submittedName>
</protein>
<keyword evidence="3" id="KW-1185">Reference proteome</keyword>
<name>A0AA35R9R2_GEOBA</name>
<feature type="compositionally biased region" description="Low complexity" evidence="1">
    <location>
        <begin position="77"/>
        <end position="87"/>
    </location>
</feature>
<dbReference type="AlphaFoldDB" id="A0AA35R9R2"/>
<accession>A0AA35R9R2</accession>
<reference evidence="2" key="1">
    <citation type="submission" date="2023-03" db="EMBL/GenBank/DDBJ databases">
        <authorList>
            <person name="Steffen K."/>
            <person name="Cardenas P."/>
        </authorList>
    </citation>
    <scope>NUCLEOTIDE SEQUENCE</scope>
</reference>
<sequence>MTFPKWRSYSYKPLESSRHKRRNTIGGVRLSSSKTIDSAAALSLSGSLTRSRDEKTTPSSLPLVENGTSYAPPPASSPTTTDDTFSPELCTSVSRYEGPHEQLDTSVSIAPHSSISGRGTRTRARRSLSVPGWTSSLFRTRLSLRRRPSGSRQLRASLSPTPEREEPPSPNAAALDPAKE</sequence>
<comment type="caution">
    <text evidence="2">The sequence shown here is derived from an EMBL/GenBank/DDBJ whole genome shotgun (WGS) entry which is preliminary data.</text>
</comment>
<feature type="compositionally biased region" description="Low complexity" evidence="1">
    <location>
        <begin position="150"/>
        <end position="161"/>
    </location>
</feature>
<feature type="region of interest" description="Disordered" evidence="1">
    <location>
        <begin position="144"/>
        <end position="180"/>
    </location>
</feature>
<evidence type="ECO:0000256" key="1">
    <source>
        <dbReference type="SAM" id="MobiDB-lite"/>
    </source>
</evidence>
<organism evidence="2 3">
    <name type="scientific">Geodia barretti</name>
    <name type="common">Barrett's horny sponge</name>
    <dbReference type="NCBI Taxonomy" id="519541"/>
    <lineage>
        <taxon>Eukaryota</taxon>
        <taxon>Metazoa</taxon>
        <taxon>Porifera</taxon>
        <taxon>Demospongiae</taxon>
        <taxon>Heteroscleromorpha</taxon>
        <taxon>Tetractinellida</taxon>
        <taxon>Astrophorina</taxon>
        <taxon>Geodiidae</taxon>
        <taxon>Geodia</taxon>
    </lineage>
</organism>
<dbReference type="EMBL" id="CASHTH010000757">
    <property type="protein sequence ID" value="CAI8007249.1"/>
    <property type="molecule type" value="Genomic_DNA"/>
</dbReference>
<dbReference type="Proteomes" id="UP001174909">
    <property type="component" value="Unassembled WGS sequence"/>
</dbReference>
<proteinExistence type="predicted"/>
<evidence type="ECO:0000313" key="2">
    <source>
        <dbReference type="EMBL" id="CAI8007249.1"/>
    </source>
</evidence>
<feature type="region of interest" description="Disordered" evidence="1">
    <location>
        <begin position="1"/>
        <end position="131"/>
    </location>
</feature>
<feature type="compositionally biased region" description="Low complexity" evidence="1">
    <location>
        <begin position="38"/>
        <end position="48"/>
    </location>
</feature>
<evidence type="ECO:0000313" key="3">
    <source>
        <dbReference type="Proteomes" id="UP001174909"/>
    </source>
</evidence>
<gene>
    <name evidence="2" type="ORF">GBAR_LOCUS5115</name>
</gene>
<feature type="non-terminal residue" evidence="2">
    <location>
        <position position="180"/>
    </location>
</feature>